<proteinExistence type="inferred from homology"/>
<organism evidence="3 4">
    <name type="scientific">Urbifossiella limnaea</name>
    <dbReference type="NCBI Taxonomy" id="2528023"/>
    <lineage>
        <taxon>Bacteria</taxon>
        <taxon>Pseudomonadati</taxon>
        <taxon>Planctomycetota</taxon>
        <taxon>Planctomycetia</taxon>
        <taxon>Gemmatales</taxon>
        <taxon>Gemmataceae</taxon>
        <taxon>Urbifossiella</taxon>
    </lineage>
</organism>
<gene>
    <name evidence="3" type="ORF">ETAA1_01670</name>
</gene>
<dbReference type="KEGG" id="uli:ETAA1_01670"/>
<evidence type="ECO:0000313" key="3">
    <source>
        <dbReference type="EMBL" id="QDU18282.1"/>
    </source>
</evidence>
<dbReference type="SUPFAM" id="SSF52038">
    <property type="entry name" value="Barstar-related"/>
    <property type="match status" value="1"/>
</dbReference>
<reference evidence="3 4" key="1">
    <citation type="submission" date="2019-02" db="EMBL/GenBank/DDBJ databases">
        <title>Deep-cultivation of Planctomycetes and their phenomic and genomic characterization uncovers novel biology.</title>
        <authorList>
            <person name="Wiegand S."/>
            <person name="Jogler M."/>
            <person name="Boedeker C."/>
            <person name="Pinto D."/>
            <person name="Vollmers J."/>
            <person name="Rivas-Marin E."/>
            <person name="Kohn T."/>
            <person name="Peeters S.H."/>
            <person name="Heuer A."/>
            <person name="Rast P."/>
            <person name="Oberbeckmann S."/>
            <person name="Bunk B."/>
            <person name="Jeske O."/>
            <person name="Meyerdierks A."/>
            <person name="Storesund J.E."/>
            <person name="Kallscheuer N."/>
            <person name="Luecker S."/>
            <person name="Lage O.M."/>
            <person name="Pohl T."/>
            <person name="Merkel B.J."/>
            <person name="Hornburger P."/>
            <person name="Mueller R.-W."/>
            <person name="Bruemmer F."/>
            <person name="Labrenz M."/>
            <person name="Spormann A.M."/>
            <person name="Op den Camp H."/>
            <person name="Overmann J."/>
            <person name="Amann R."/>
            <person name="Jetten M.S.M."/>
            <person name="Mascher T."/>
            <person name="Medema M.H."/>
            <person name="Devos D.P."/>
            <person name="Kaster A.-K."/>
            <person name="Ovreas L."/>
            <person name="Rohde M."/>
            <person name="Galperin M.Y."/>
            <person name="Jogler C."/>
        </authorList>
    </citation>
    <scope>NUCLEOTIDE SEQUENCE [LARGE SCALE GENOMIC DNA]</scope>
    <source>
        <strain evidence="3 4">ETA_A1</strain>
    </source>
</reference>
<dbReference type="Pfam" id="PF01337">
    <property type="entry name" value="Barstar"/>
    <property type="match status" value="1"/>
</dbReference>
<accession>A0A517XL93</accession>
<dbReference type="Proteomes" id="UP000319576">
    <property type="component" value="Chromosome"/>
</dbReference>
<comment type="similarity">
    <text evidence="1">Belongs to the barstar family.</text>
</comment>
<protein>
    <submittedName>
        <fullName evidence="3">Barstar (Barnase inhibitor)</fullName>
    </submittedName>
</protein>
<evidence type="ECO:0000259" key="2">
    <source>
        <dbReference type="Pfam" id="PF01337"/>
    </source>
</evidence>
<dbReference type="Gene3D" id="3.30.370.10">
    <property type="entry name" value="Barstar-like"/>
    <property type="match status" value="1"/>
</dbReference>
<evidence type="ECO:0000256" key="1">
    <source>
        <dbReference type="ARBA" id="ARBA00006845"/>
    </source>
</evidence>
<dbReference type="AlphaFoldDB" id="A0A517XL93"/>
<feature type="domain" description="Barstar (barnase inhibitor)" evidence="2">
    <location>
        <begin position="7"/>
        <end position="86"/>
    </location>
</feature>
<dbReference type="EMBL" id="CP036273">
    <property type="protein sequence ID" value="QDU18282.1"/>
    <property type="molecule type" value="Genomic_DNA"/>
</dbReference>
<evidence type="ECO:0000313" key="4">
    <source>
        <dbReference type="Proteomes" id="UP000319576"/>
    </source>
</evidence>
<dbReference type="OrthoDB" id="7575400at2"/>
<dbReference type="InterPro" id="IPR000468">
    <property type="entry name" value="Barstar"/>
</dbReference>
<sequence>MDERREAIEIDLSAVTTPGELHTVLASALGFPDFYGRNWAAFWDAITGLVEMPRRLRLVGWAGFAAQLPDEARHLRGCLADALTQFPEWSAAVEAVEPSTAPDDGGW</sequence>
<dbReference type="InterPro" id="IPR035905">
    <property type="entry name" value="Barstar-like_sf"/>
</dbReference>
<name>A0A517XL93_9BACT</name>
<keyword evidence="4" id="KW-1185">Reference proteome</keyword>
<dbReference type="RefSeq" id="WP_145233449.1">
    <property type="nucleotide sequence ID" value="NZ_CP036273.1"/>
</dbReference>